<feature type="domain" description="Glycosyl hydrolase family 32 C-terminal" evidence="7">
    <location>
        <begin position="344"/>
        <end position="396"/>
    </location>
</feature>
<accession>A0ABU8LR59</accession>
<dbReference type="GO" id="GO:0016787">
    <property type="term" value="F:hydrolase activity"/>
    <property type="evidence" value="ECO:0007669"/>
    <property type="project" value="UniProtKB-KW"/>
</dbReference>
<dbReference type="PANTHER" id="PTHR43101:SF1">
    <property type="entry name" value="BETA-FRUCTOSIDASE"/>
    <property type="match status" value="1"/>
</dbReference>
<dbReference type="InterPro" id="IPR018053">
    <property type="entry name" value="Glyco_hydro_32_AS"/>
</dbReference>
<dbReference type="Proteomes" id="UP001366085">
    <property type="component" value="Unassembled WGS sequence"/>
</dbReference>
<evidence type="ECO:0000259" key="7">
    <source>
        <dbReference type="Pfam" id="PF08244"/>
    </source>
</evidence>
<dbReference type="InterPro" id="IPR051214">
    <property type="entry name" value="GH32_Enzymes"/>
</dbReference>
<evidence type="ECO:0000256" key="5">
    <source>
        <dbReference type="RuleBase" id="RU362110"/>
    </source>
</evidence>
<dbReference type="InterPro" id="IPR023296">
    <property type="entry name" value="Glyco_hydro_beta-prop_sf"/>
</dbReference>
<reference evidence="8 9" key="1">
    <citation type="submission" date="2024-02" db="EMBL/GenBank/DDBJ databases">
        <authorList>
            <person name="Saticioglu I.B."/>
        </authorList>
    </citation>
    <scope>NUCLEOTIDE SEQUENCE [LARGE SCALE GENOMIC DNA]</scope>
    <source>
        <strain evidence="8 9">Mu-43</strain>
    </source>
</reference>
<dbReference type="EMBL" id="JBBDGN010000017">
    <property type="protein sequence ID" value="MEJ1092817.1"/>
    <property type="molecule type" value="Genomic_DNA"/>
</dbReference>
<gene>
    <name evidence="8" type="ORF">WDU93_14105</name>
</gene>
<keyword evidence="4 5" id="KW-0326">Glycosidase</keyword>
<dbReference type="InterPro" id="IPR013189">
    <property type="entry name" value="Glyco_hydro_32_C"/>
</dbReference>
<evidence type="ECO:0000259" key="6">
    <source>
        <dbReference type="Pfam" id="PF00251"/>
    </source>
</evidence>
<sequence length="416" mass="44407">MTGIDLDLPRLHIRPASGWLNDPNGVGLVDGVYHVFFQFNPAAPVHGDIHWGHVTSRDLLHWDEQPVALAPRAGGVDGVGCWSGSMLIDDGVPTLLYTAVASEPGSAGVVRATPTDPELRSWSAGERLIPGSADPAELEVRDPVVFTLGGHRYAAQGAGARGGNGRIEVYACDDLNRWEPRGVLLDGTDPVAATLGPSNIWECPNLFALDGRWVLLYSVWRDATGPVREDAVAWLVGDLDDTADGPRFRPERAGFLDAGTTFYAPQVMSDGTRSLMWGWLREPEGDTHAEAAGWSGALSLPQELYIDQAGALRARPAAELIGLRRGGISPDAGGAIAASAFEVDGRTAAVELWLGDEQVFVHRGDPVSLRIFVDGSVVEAFVDGRATYSTRAYPSDGGAWRLIGGEGTQLWELGAD</sequence>
<evidence type="ECO:0000256" key="4">
    <source>
        <dbReference type="ARBA" id="ARBA00023295"/>
    </source>
</evidence>
<dbReference type="SUPFAM" id="SSF49899">
    <property type="entry name" value="Concanavalin A-like lectins/glucanases"/>
    <property type="match status" value="1"/>
</dbReference>
<evidence type="ECO:0000313" key="8">
    <source>
        <dbReference type="EMBL" id="MEJ1092817.1"/>
    </source>
</evidence>
<protein>
    <recommendedName>
        <fullName evidence="2">beta-fructofuranosidase</fullName>
        <ecNumber evidence="2">3.2.1.26</ecNumber>
    </recommendedName>
</protein>
<name>A0ABU8LR59_9MICO</name>
<comment type="caution">
    <text evidence="8">The sequence shown here is derived from an EMBL/GenBank/DDBJ whole genome shotgun (WGS) entry which is preliminary data.</text>
</comment>
<proteinExistence type="inferred from homology"/>
<dbReference type="RefSeq" id="WP_337321754.1">
    <property type="nucleotide sequence ID" value="NZ_JBBDGN010000017.1"/>
</dbReference>
<dbReference type="CDD" id="cd08996">
    <property type="entry name" value="GH32_FFase"/>
    <property type="match status" value="1"/>
</dbReference>
<comment type="similarity">
    <text evidence="1 5">Belongs to the glycosyl hydrolase 32 family.</text>
</comment>
<keyword evidence="3 5" id="KW-0378">Hydrolase</keyword>
<dbReference type="PANTHER" id="PTHR43101">
    <property type="entry name" value="BETA-FRUCTOSIDASE"/>
    <property type="match status" value="1"/>
</dbReference>
<evidence type="ECO:0000256" key="3">
    <source>
        <dbReference type="ARBA" id="ARBA00022801"/>
    </source>
</evidence>
<dbReference type="InterPro" id="IPR001362">
    <property type="entry name" value="Glyco_hydro_32"/>
</dbReference>
<dbReference type="Gene3D" id="2.115.10.20">
    <property type="entry name" value="Glycosyl hydrolase domain, family 43"/>
    <property type="match status" value="1"/>
</dbReference>
<dbReference type="InterPro" id="IPR013320">
    <property type="entry name" value="ConA-like_dom_sf"/>
</dbReference>
<dbReference type="EC" id="3.2.1.26" evidence="2"/>
<dbReference type="InterPro" id="IPR013148">
    <property type="entry name" value="Glyco_hydro_32_N"/>
</dbReference>
<dbReference type="Gene3D" id="2.60.120.560">
    <property type="entry name" value="Exo-inulinase, domain 1"/>
    <property type="match status" value="1"/>
</dbReference>
<dbReference type="SMART" id="SM00640">
    <property type="entry name" value="Glyco_32"/>
    <property type="match status" value="1"/>
</dbReference>
<dbReference type="Pfam" id="PF08244">
    <property type="entry name" value="Glyco_hydro_32C"/>
    <property type="match status" value="1"/>
</dbReference>
<dbReference type="SUPFAM" id="SSF75005">
    <property type="entry name" value="Arabinanase/levansucrase/invertase"/>
    <property type="match status" value="1"/>
</dbReference>
<dbReference type="PROSITE" id="PS00609">
    <property type="entry name" value="GLYCOSYL_HYDROL_F32"/>
    <property type="match status" value="1"/>
</dbReference>
<evidence type="ECO:0000256" key="2">
    <source>
        <dbReference type="ARBA" id="ARBA00012758"/>
    </source>
</evidence>
<organism evidence="8 9">
    <name type="scientific">Microbacterium istanbulense</name>
    <dbReference type="NCBI Taxonomy" id="3122049"/>
    <lineage>
        <taxon>Bacteria</taxon>
        <taxon>Bacillati</taxon>
        <taxon>Actinomycetota</taxon>
        <taxon>Actinomycetes</taxon>
        <taxon>Micrococcales</taxon>
        <taxon>Microbacteriaceae</taxon>
        <taxon>Microbacterium</taxon>
    </lineage>
</organism>
<evidence type="ECO:0000256" key="1">
    <source>
        <dbReference type="ARBA" id="ARBA00009902"/>
    </source>
</evidence>
<feature type="domain" description="Glycosyl hydrolase family 32 N-terminal" evidence="6">
    <location>
        <begin position="12"/>
        <end position="316"/>
    </location>
</feature>
<keyword evidence="9" id="KW-1185">Reference proteome</keyword>
<evidence type="ECO:0000313" key="9">
    <source>
        <dbReference type="Proteomes" id="UP001366085"/>
    </source>
</evidence>
<dbReference type="Pfam" id="PF00251">
    <property type="entry name" value="Glyco_hydro_32N"/>
    <property type="match status" value="1"/>
</dbReference>